<evidence type="ECO:0000256" key="1">
    <source>
        <dbReference type="SAM" id="MobiDB-lite"/>
    </source>
</evidence>
<dbReference type="EMBL" id="ADBL01002810">
    <property type="status" value="NOT_ANNOTATED_CDS"/>
    <property type="molecule type" value="Genomic_DNA"/>
</dbReference>
<protein>
    <submittedName>
        <fullName evidence="2 3">Uncharacterized protein</fullName>
    </submittedName>
</protein>
<reference evidence="3" key="4">
    <citation type="journal article" date="2015" name="G3 (Bethesda)">
        <title>Genome sequences of three phytopathogenic species of the Magnaporthaceae family of fungi.</title>
        <authorList>
            <person name="Okagaki L.H."/>
            <person name="Nunes C.C."/>
            <person name="Sailsbery J."/>
            <person name="Clay B."/>
            <person name="Brown D."/>
            <person name="John T."/>
            <person name="Oh Y."/>
            <person name="Young N."/>
            <person name="Fitzgerald M."/>
            <person name="Haas B.J."/>
            <person name="Zeng Q."/>
            <person name="Young S."/>
            <person name="Adiconis X."/>
            <person name="Fan L."/>
            <person name="Levin J.Z."/>
            <person name="Mitchell T.K."/>
            <person name="Okubara P.A."/>
            <person name="Farman M.L."/>
            <person name="Kohn L.M."/>
            <person name="Birren B."/>
            <person name="Ma L.-J."/>
            <person name="Dean R.A."/>
        </authorList>
    </citation>
    <scope>NUCLEOTIDE SEQUENCE</scope>
    <source>
        <strain evidence="3">ATCC 64411 / 73-15</strain>
    </source>
</reference>
<gene>
    <name evidence="2" type="ORF">MAPG_11396</name>
</gene>
<reference evidence="2" key="3">
    <citation type="submission" date="2011-03" db="EMBL/GenBank/DDBJ databases">
        <title>Annotation of Magnaporthe poae ATCC 64411.</title>
        <authorList>
            <person name="Ma L.-J."/>
            <person name="Dead R."/>
            <person name="Young S.K."/>
            <person name="Zeng Q."/>
            <person name="Gargeya S."/>
            <person name="Fitzgerald M."/>
            <person name="Haas B."/>
            <person name="Abouelleil A."/>
            <person name="Alvarado L."/>
            <person name="Arachchi H.M."/>
            <person name="Berlin A."/>
            <person name="Brown A."/>
            <person name="Chapman S.B."/>
            <person name="Chen Z."/>
            <person name="Dunbar C."/>
            <person name="Freedman E."/>
            <person name="Gearin G."/>
            <person name="Gellesch M."/>
            <person name="Goldberg J."/>
            <person name="Griggs A."/>
            <person name="Gujja S."/>
            <person name="Heiman D."/>
            <person name="Howarth C."/>
            <person name="Larson L."/>
            <person name="Lui A."/>
            <person name="MacDonald P.J.P."/>
            <person name="Mehta T."/>
            <person name="Montmayeur A."/>
            <person name="Murphy C."/>
            <person name="Neiman D."/>
            <person name="Pearson M."/>
            <person name="Priest M."/>
            <person name="Roberts A."/>
            <person name="Saif S."/>
            <person name="Shea T."/>
            <person name="Shenoy N."/>
            <person name="Sisk P."/>
            <person name="Stolte C."/>
            <person name="Sykes S."/>
            <person name="Yandava C."/>
            <person name="Wortman J."/>
            <person name="Nusbaum C."/>
            <person name="Birren B."/>
        </authorList>
    </citation>
    <scope>NUCLEOTIDE SEQUENCE</scope>
    <source>
        <strain evidence="2">ATCC 64411</strain>
    </source>
</reference>
<sequence length="338" mass="34855">MGWWLPWLRVPFLGQAPNLSGHHQLQPQNYFAVADNNDNNNSGIDDYPYYQDHQHGGGGGSFAAGNAMANVPVAQDYGQDAWMGGMNSGSIVAAVASGAGVMPVHTSSSSSSSQSFQPMAMSQYHGPATADGLPYEPSPLSTPCSHTMQSPWSPEWDGVQGPVVVDALGRGPSASSSSTSAVAVLSPVAQHASNEHGSPAHHRVSPGGGDRRGSRSIAPGPSGHPRTPHMEYHQQAYGYPGGHLAAAAACDAMDAYAPDGHAMGDVVQSPARGLTQGSGSVVAPGRSVQQRHVASSHHGAVALPQAAGGPSPPPRSHAVVFVAPRPASKLDLPDRHRP</sequence>
<dbReference type="EnsemblFungi" id="MAPG_11396T0">
    <property type="protein sequence ID" value="MAPG_11396T0"/>
    <property type="gene ID" value="MAPG_11396"/>
</dbReference>
<dbReference type="AlphaFoldDB" id="A0A0C4EF62"/>
<evidence type="ECO:0000313" key="4">
    <source>
        <dbReference type="Proteomes" id="UP000011715"/>
    </source>
</evidence>
<proteinExistence type="predicted"/>
<dbReference type="EMBL" id="GL876981">
    <property type="protein sequence ID" value="KLU92452.1"/>
    <property type="molecule type" value="Genomic_DNA"/>
</dbReference>
<feature type="compositionally biased region" description="Low complexity" evidence="1">
    <location>
        <begin position="106"/>
        <end position="115"/>
    </location>
</feature>
<evidence type="ECO:0000313" key="3">
    <source>
        <dbReference type="EnsemblFungi" id="MAPG_11396T0"/>
    </source>
</evidence>
<feature type="region of interest" description="Disordered" evidence="1">
    <location>
        <begin position="106"/>
        <end position="234"/>
    </location>
</feature>
<keyword evidence="4" id="KW-1185">Reference proteome</keyword>
<feature type="region of interest" description="Disordered" evidence="1">
    <location>
        <begin position="289"/>
        <end position="318"/>
    </location>
</feature>
<reference evidence="3" key="5">
    <citation type="submission" date="2015-06" db="UniProtKB">
        <authorList>
            <consortium name="EnsemblFungi"/>
        </authorList>
    </citation>
    <scope>IDENTIFICATION</scope>
    <source>
        <strain evidence="3">ATCC 64411</strain>
    </source>
</reference>
<feature type="compositionally biased region" description="Low complexity" evidence="1">
    <location>
        <begin position="173"/>
        <end position="189"/>
    </location>
</feature>
<evidence type="ECO:0000313" key="2">
    <source>
        <dbReference type="EMBL" id="KLU92452.1"/>
    </source>
</evidence>
<dbReference type="VEuPathDB" id="FungiDB:MAPG_11396"/>
<dbReference type="Proteomes" id="UP000011715">
    <property type="component" value="Unassembled WGS sequence"/>
</dbReference>
<name>A0A0C4EF62_MAGP6</name>
<accession>A0A0C4EF62</accession>
<feature type="compositionally biased region" description="Polar residues" evidence="1">
    <location>
        <begin position="139"/>
        <end position="152"/>
    </location>
</feature>
<reference evidence="2" key="1">
    <citation type="submission" date="2010-05" db="EMBL/GenBank/DDBJ databases">
        <title>The Genome Sequence of Magnaporthe poae strain ATCC 64411.</title>
        <authorList>
            <consortium name="The Broad Institute Genome Sequencing Platform"/>
            <consortium name="Broad Institute Genome Sequencing Center for Infectious Disease"/>
            <person name="Ma L.-J."/>
            <person name="Dead R."/>
            <person name="Young S."/>
            <person name="Zeng Q."/>
            <person name="Koehrsen M."/>
            <person name="Alvarado L."/>
            <person name="Berlin A."/>
            <person name="Chapman S.B."/>
            <person name="Chen Z."/>
            <person name="Freedman E."/>
            <person name="Gellesch M."/>
            <person name="Goldberg J."/>
            <person name="Griggs A."/>
            <person name="Gujja S."/>
            <person name="Heilman E.R."/>
            <person name="Heiman D."/>
            <person name="Hepburn T."/>
            <person name="Howarth C."/>
            <person name="Jen D."/>
            <person name="Larson L."/>
            <person name="Mehta T."/>
            <person name="Neiman D."/>
            <person name="Pearson M."/>
            <person name="Roberts A."/>
            <person name="Saif S."/>
            <person name="Shea T."/>
            <person name="Shenoy N."/>
            <person name="Sisk P."/>
            <person name="Stolte C."/>
            <person name="Sykes S."/>
            <person name="Walk T."/>
            <person name="White J."/>
            <person name="Yandava C."/>
            <person name="Haas B."/>
            <person name="Nusbaum C."/>
            <person name="Birren B."/>
        </authorList>
    </citation>
    <scope>NUCLEOTIDE SEQUENCE</scope>
    <source>
        <strain evidence="2">ATCC 64411</strain>
    </source>
</reference>
<reference evidence="4" key="2">
    <citation type="submission" date="2010-05" db="EMBL/GenBank/DDBJ databases">
        <title>The genome sequence of Magnaporthe poae strain ATCC 64411.</title>
        <authorList>
            <person name="Ma L.-J."/>
            <person name="Dead R."/>
            <person name="Young S."/>
            <person name="Zeng Q."/>
            <person name="Koehrsen M."/>
            <person name="Alvarado L."/>
            <person name="Berlin A."/>
            <person name="Chapman S.B."/>
            <person name="Chen Z."/>
            <person name="Freedman E."/>
            <person name="Gellesch M."/>
            <person name="Goldberg J."/>
            <person name="Griggs A."/>
            <person name="Gujja S."/>
            <person name="Heilman E.R."/>
            <person name="Heiman D."/>
            <person name="Hepburn T."/>
            <person name="Howarth C."/>
            <person name="Jen D."/>
            <person name="Larson L."/>
            <person name="Mehta T."/>
            <person name="Neiman D."/>
            <person name="Pearson M."/>
            <person name="Roberts A."/>
            <person name="Saif S."/>
            <person name="Shea T."/>
            <person name="Shenoy N."/>
            <person name="Sisk P."/>
            <person name="Stolte C."/>
            <person name="Sykes S."/>
            <person name="Walk T."/>
            <person name="White J."/>
            <person name="Yandava C."/>
            <person name="Haas B."/>
            <person name="Nusbaum C."/>
            <person name="Birren B."/>
        </authorList>
    </citation>
    <scope>NUCLEOTIDE SEQUENCE [LARGE SCALE GENOMIC DNA]</scope>
    <source>
        <strain evidence="4">ATCC 64411 / 73-15</strain>
    </source>
</reference>
<organism evidence="3 4">
    <name type="scientific">Magnaporthiopsis poae (strain ATCC 64411 / 73-15)</name>
    <name type="common">Kentucky bluegrass fungus</name>
    <name type="synonym">Magnaporthe poae</name>
    <dbReference type="NCBI Taxonomy" id="644358"/>
    <lineage>
        <taxon>Eukaryota</taxon>
        <taxon>Fungi</taxon>
        <taxon>Dikarya</taxon>
        <taxon>Ascomycota</taxon>
        <taxon>Pezizomycotina</taxon>
        <taxon>Sordariomycetes</taxon>
        <taxon>Sordariomycetidae</taxon>
        <taxon>Magnaporthales</taxon>
        <taxon>Magnaporthaceae</taxon>
        <taxon>Magnaporthiopsis</taxon>
    </lineage>
</organism>